<name>A0A8H4AUT4_GIGMA</name>
<proteinExistence type="predicted"/>
<reference evidence="1 2" key="1">
    <citation type="journal article" date="2019" name="Environ. Microbiol.">
        <title>At the nexus of three kingdoms: the genome of the mycorrhizal fungus Gigaspora margarita provides insights into plant, endobacterial and fungal interactions.</title>
        <authorList>
            <person name="Venice F."/>
            <person name="Ghignone S."/>
            <person name="Salvioli di Fossalunga A."/>
            <person name="Amselem J."/>
            <person name="Novero M."/>
            <person name="Xianan X."/>
            <person name="Sedzielewska Toro K."/>
            <person name="Morin E."/>
            <person name="Lipzen A."/>
            <person name="Grigoriev I.V."/>
            <person name="Henrissat B."/>
            <person name="Martin F.M."/>
            <person name="Bonfante P."/>
        </authorList>
    </citation>
    <scope>NUCLEOTIDE SEQUENCE [LARGE SCALE GENOMIC DNA]</scope>
    <source>
        <strain evidence="1 2">BEG34</strain>
    </source>
</reference>
<organism evidence="1 2">
    <name type="scientific">Gigaspora margarita</name>
    <dbReference type="NCBI Taxonomy" id="4874"/>
    <lineage>
        <taxon>Eukaryota</taxon>
        <taxon>Fungi</taxon>
        <taxon>Fungi incertae sedis</taxon>
        <taxon>Mucoromycota</taxon>
        <taxon>Glomeromycotina</taxon>
        <taxon>Glomeromycetes</taxon>
        <taxon>Diversisporales</taxon>
        <taxon>Gigasporaceae</taxon>
        <taxon>Gigaspora</taxon>
    </lineage>
</organism>
<dbReference type="AlphaFoldDB" id="A0A8H4AUT4"/>
<evidence type="ECO:0000313" key="1">
    <source>
        <dbReference type="EMBL" id="KAF0534973.1"/>
    </source>
</evidence>
<gene>
    <name evidence="1" type="ORF">F8M41_009765</name>
</gene>
<dbReference type="EMBL" id="WTPW01000208">
    <property type="protein sequence ID" value="KAF0534973.1"/>
    <property type="molecule type" value="Genomic_DNA"/>
</dbReference>
<evidence type="ECO:0000313" key="2">
    <source>
        <dbReference type="Proteomes" id="UP000439903"/>
    </source>
</evidence>
<dbReference type="Proteomes" id="UP000439903">
    <property type="component" value="Unassembled WGS sequence"/>
</dbReference>
<keyword evidence="2" id="KW-1185">Reference proteome</keyword>
<protein>
    <submittedName>
        <fullName evidence="1">Uncharacterized protein</fullName>
    </submittedName>
</protein>
<dbReference type="OrthoDB" id="2432639at2759"/>
<accession>A0A8H4AUT4</accession>
<comment type="caution">
    <text evidence="1">The sequence shown here is derived from an EMBL/GenBank/DDBJ whole genome shotgun (WGS) entry which is preliminary data.</text>
</comment>
<sequence>MKITNQESKDDFLDDEIAKIIVDLLSNDVSEASNIAQTIERYIQIVDEPVATEKMLYDKEIITIVQAEENKQKSNDDEKPPPSPVIAKELAELEFL</sequence>